<evidence type="ECO:0000313" key="1">
    <source>
        <dbReference type="EMBL" id="CUS08586.1"/>
    </source>
</evidence>
<organism evidence="1 2">
    <name type="scientific">Tuber aestivum</name>
    <name type="common">summer truffle</name>
    <dbReference type="NCBI Taxonomy" id="59557"/>
    <lineage>
        <taxon>Eukaryota</taxon>
        <taxon>Fungi</taxon>
        <taxon>Dikarya</taxon>
        <taxon>Ascomycota</taxon>
        <taxon>Pezizomycotina</taxon>
        <taxon>Pezizomycetes</taxon>
        <taxon>Pezizales</taxon>
        <taxon>Tuberaceae</taxon>
        <taxon>Tuber</taxon>
    </lineage>
</organism>
<name>A0A292PM59_9PEZI</name>
<protein>
    <submittedName>
        <fullName evidence="1">Uncharacterized protein</fullName>
    </submittedName>
</protein>
<reference evidence="1" key="1">
    <citation type="submission" date="2015-10" db="EMBL/GenBank/DDBJ databases">
        <authorList>
            <person name="Regsiter A."/>
            <person name="william w."/>
        </authorList>
    </citation>
    <scope>NUCLEOTIDE SEQUENCE</scope>
    <source>
        <strain evidence="1">Montdore</strain>
    </source>
</reference>
<proteinExistence type="predicted"/>
<gene>
    <name evidence="1" type="ORF">GSTUAT00007351001</name>
</gene>
<dbReference type="EMBL" id="LN891125">
    <property type="protein sequence ID" value="CUS08586.1"/>
    <property type="molecule type" value="Genomic_DNA"/>
</dbReference>
<dbReference type="AlphaFoldDB" id="A0A292PM59"/>
<dbReference type="Proteomes" id="UP001412239">
    <property type="component" value="Unassembled WGS sequence"/>
</dbReference>
<accession>A0A292PM59</accession>
<keyword evidence="2" id="KW-1185">Reference proteome</keyword>
<sequence length="167" mass="18623">MDSSDFGVRDTVAVCDSTSKGSQGVGNLGCAEKKKKKRHSTVSYRIMLCARGTEWRDASQYTSVILAHSRPQSVPNGWCAAMFPRPSARGLRKLFTCTGEKNVKILYGNCSYQIEDDLLRESRPCLAMLGGSWWGTWGVKGALRVRVQYGIEIVIWNILHNITMVMT</sequence>
<evidence type="ECO:0000313" key="2">
    <source>
        <dbReference type="Proteomes" id="UP001412239"/>
    </source>
</evidence>